<dbReference type="OrthoDB" id="6333371at2759"/>
<protein>
    <submittedName>
        <fullName evidence="2">Uncharacterized protein LOC114334749</fullName>
    </submittedName>
</protein>
<dbReference type="InParanoid" id="A0A6P7G7Y2"/>
<dbReference type="InterPro" id="IPR036179">
    <property type="entry name" value="Ig-like_dom_sf"/>
</dbReference>
<dbReference type="InterPro" id="IPR013783">
    <property type="entry name" value="Ig-like_fold"/>
</dbReference>
<feature type="domain" description="Ig-like" evidence="1">
    <location>
        <begin position="24"/>
        <end position="135"/>
    </location>
</feature>
<gene>
    <name evidence="2" type="primary">LOC114334749</name>
</gene>
<dbReference type="FunCoup" id="A0A6P7G7Y2">
    <property type="interactions" value="109"/>
</dbReference>
<reference evidence="2" key="1">
    <citation type="submission" date="2025-08" db="UniProtKB">
        <authorList>
            <consortium name="RefSeq"/>
        </authorList>
    </citation>
    <scope>IDENTIFICATION</scope>
    <source>
        <tissue evidence="2">Whole insect</tissue>
    </source>
</reference>
<accession>A0A6P7G7Y2</accession>
<sequence>MNKSLDKTKSSQSRLVKLVLTKKPNNKIFCLKEIVLDIEPNVVEHGGTTKLSCSYNLQGEPLYTVKYYRGTHEFYRYTPKEHPSIKKFTFNGANIDLQHSNEHQVVLRDVGFNLSGKFSCEVTTDAPSFSTVTVSKDMLVVVLPTNSPSLSTDKSFYDIGDVLRASCTSPSSRPASKLTFILNNIEVCQTCFRNKTTVGELFESRMFMTLPLFESHFNNSRLTLKCVAKIGDFYHQETEIIFDNAKDPVPEKVTAQNEGVTKIYQKIVFLIPTIICISLIL</sequence>
<dbReference type="PROSITE" id="PS50835">
    <property type="entry name" value="IG_LIKE"/>
    <property type="match status" value="1"/>
</dbReference>
<dbReference type="PANTHER" id="PTHR21261:SF6">
    <property type="entry name" value="BEATEN PATH IIA-RELATED"/>
    <property type="match status" value="1"/>
</dbReference>
<evidence type="ECO:0000259" key="1">
    <source>
        <dbReference type="PROSITE" id="PS50835"/>
    </source>
</evidence>
<dbReference type="InterPro" id="IPR007110">
    <property type="entry name" value="Ig-like_dom"/>
</dbReference>
<proteinExistence type="predicted"/>
<dbReference type="PANTHER" id="PTHR21261">
    <property type="entry name" value="BEAT PROTEIN"/>
    <property type="match status" value="1"/>
</dbReference>
<organism evidence="2">
    <name type="scientific">Diabrotica virgifera virgifera</name>
    <name type="common">western corn rootworm</name>
    <dbReference type="NCBI Taxonomy" id="50390"/>
    <lineage>
        <taxon>Eukaryota</taxon>
        <taxon>Metazoa</taxon>
        <taxon>Ecdysozoa</taxon>
        <taxon>Arthropoda</taxon>
        <taxon>Hexapoda</taxon>
        <taxon>Insecta</taxon>
        <taxon>Pterygota</taxon>
        <taxon>Neoptera</taxon>
        <taxon>Endopterygota</taxon>
        <taxon>Coleoptera</taxon>
        <taxon>Polyphaga</taxon>
        <taxon>Cucujiformia</taxon>
        <taxon>Chrysomeloidea</taxon>
        <taxon>Chrysomelidae</taxon>
        <taxon>Galerucinae</taxon>
        <taxon>Diabroticina</taxon>
        <taxon>Diabroticites</taxon>
        <taxon>Diabrotica</taxon>
    </lineage>
</organism>
<dbReference type="Gene3D" id="2.60.40.10">
    <property type="entry name" value="Immunoglobulins"/>
    <property type="match status" value="1"/>
</dbReference>
<dbReference type="FunFam" id="2.60.40.10:FF:000437">
    <property type="entry name" value="Beat-IIIc, isoform A"/>
    <property type="match status" value="1"/>
</dbReference>
<dbReference type="RefSeq" id="XP_028140640.1">
    <property type="nucleotide sequence ID" value="XM_028284839.1"/>
</dbReference>
<dbReference type="SUPFAM" id="SSF48726">
    <property type="entry name" value="Immunoglobulin"/>
    <property type="match status" value="1"/>
</dbReference>
<dbReference type="AlphaFoldDB" id="A0A6P7G7Y2"/>
<name>A0A6P7G7Y2_DIAVI</name>
<evidence type="ECO:0000313" key="2">
    <source>
        <dbReference type="RefSeq" id="XP_028140640.1"/>
    </source>
</evidence>